<evidence type="ECO:0000256" key="1">
    <source>
        <dbReference type="PROSITE-ProRule" id="PRU00464"/>
    </source>
</evidence>
<keyword evidence="4" id="KW-1185">Reference proteome</keyword>
<reference evidence="3 4" key="1">
    <citation type="submission" date="2022-10" db="EMBL/GenBank/DDBJ databases">
        <title>The complete genomes of actinobacterial strains from the NBC collection.</title>
        <authorList>
            <person name="Joergensen T.S."/>
            <person name="Alvarez Arevalo M."/>
            <person name="Sterndorff E.B."/>
            <person name="Faurdal D."/>
            <person name="Vuksanovic O."/>
            <person name="Mourched A.-S."/>
            <person name="Charusanti P."/>
            <person name="Shaw S."/>
            <person name="Blin K."/>
            <person name="Weber T."/>
        </authorList>
    </citation>
    <scope>NUCLEOTIDE SEQUENCE [LARGE SCALE GENOMIC DNA]</scope>
    <source>
        <strain evidence="3 4">NBC_00017</strain>
    </source>
</reference>
<dbReference type="InterPro" id="IPR019808">
    <property type="entry name" value="Histidine_triad_CS"/>
</dbReference>
<accession>A0ABZ1MY19</accession>
<dbReference type="PANTHER" id="PTHR46648:SF1">
    <property type="entry name" value="ADENOSINE 5'-MONOPHOSPHORAMIDASE HNT1"/>
    <property type="match status" value="1"/>
</dbReference>
<evidence type="ECO:0000259" key="2">
    <source>
        <dbReference type="PROSITE" id="PS51084"/>
    </source>
</evidence>
<proteinExistence type="predicted"/>
<evidence type="ECO:0000313" key="4">
    <source>
        <dbReference type="Proteomes" id="UP001621512"/>
    </source>
</evidence>
<dbReference type="InterPro" id="IPR011146">
    <property type="entry name" value="HIT-like"/>
</dbReference>
<dbReference type="PANTHER" id="PTHR46648">
    <property type="entry name" value="HIT FAMILY PROTEIN 1"/>
    <property type="match status" value="1"/>
</dbReference>
<evidence type="ECO:0000313" key="3">
    <source>
        <dbReference type="EMBL" id="WTW32045.1"/>
    </source>
</evidence>
<dbReference type="PROSITE" id="PS51084">
    <property type="entry name" value="HIT_2"/>
    <property type="match status" value="1"/>
</dbReference>
<organism evidence="3 4">
    <name type="scientific">Streptomyces purpurascens</name>
    <dbReference type="NCBI Taxonomy" id="1924"/>
    <lineage>
        <taxon>Bacteria</taxon>
        <taxon>Bacillati</taxon>
        <taxon>Actinomycetota</taxon>
        <taxon>Actinomycetes</taxon>
        <taxon>Kitasatosporales</taxon>
        <taxon>Streptomycetaceae</taxon>
        <taxon>Streptomyces</taxon>
    </lineage>
</organism>
<dbReference type="SUPFAM" id="SSF54197">
    <property type="entry name" value="HIT-like"/>
    <property type="match status" value="1"/>
</dbReference>
<dbReference type="Pfam" id="PF01230">
    <property type="entry name" value="HIT"/>
    <property type="match status" value="1"/>
</dbReference>
<dbReference type="PRINTS" id="PR00332">
    <property type="entry name" value="HISTRIAD"/>
</dbReference>
<dbReference type="Proteomes" id="UP001621512">
    <property type="component" value="Chromosome"/>
</dbReference>
<dbReference type="PROSITE" id="PS00892">
    <property type="entry name" value="HIT_1"/>
    <property type="match status" value="1"/>
</dbReference>
<dbReference type="RefSeq" id="WP_405509040.1">
    <property type="nucleotide sequence ID" value="NZ_CP108341.1"/>
</dbReference>
<feature type="short sequence motif" description="Histidine triad motif" evidence="1">
    <location>
        <begin position="100"/>
        <end position="104"/>
    </location>
</feature>
<gene>
    <name evidence="3" type="ORF">OHU35_40825</name>
</gene>
<feature type="domain" description="HIT" evidence="2">
    <location>
        <begin position="7"/>
        <end position="115"/>
    </location>
</feature>
<protein>
    <submittedName>
        <fullName evidence="3">HIT family protein</fullName>
    </submittedName>
</protein>
<dbReference type="InterPro" id="IPR001310">
    <property type="entry name" value="Histidine_triad_HIT"/>
</dbReference>
<sequence>MTDDGCIFCAIARGQADASIVHEDESVIAFMDLQPVTPGHLLVIPKAHAVGLEDLQEDAGVQVWKVAHQLGRALRRSSLRCEGVNLFLADGEAAFQEVFHVHLHVFPRFAGDPFRIDADWRVAERDQLDKMAAAVRGGLAALDAGQPTNADSRGRWPSPARVLSAKAVEDDVHQGPGR</sequence>
<dbReference type="InterPro" id="IPR036265">
    <property type="entry name" value="HIT-like_sf"/>
</dbReference>
<dbReference type="Gene3D" id="3.30.428.10">
    <property type="entry name" value="HIT-like"/>
    <property type="match status" value="1"/>
</dbReference>
<name>A0ABZ1MY19_STREF</name>
<dbReference type="EMBL" id="CP108341">
    <property type="protein sequence ID" value="WTW32045.1"/>
    <property type="molecule type" value="Genomic_DNA"/>
</dbReference>